<organism evidence="2">
    <name type="scientific">Roseihalotalea indica</name>
    <dbReference type="NCBI Taxonomy" id="2867963"/>
    <lineage>
        <taxon>Bacteria</taxon>
        <taxon>Pseudomonadati</taxon>
        <taxon>Bacteroidota</taxon>
        <taxon>Cytophagia</taxon>
        <taxon>Cytophagales</taxon>
        <taxon>Catalimonadaceae</taxon>
        <taxon>Roseihalotalea</taxon>
    </lineage>
</organism>
<evidence type="ECO:0000313" key="2">
    <source>
        <dbReference type="EMBL" id="WKN35224.1"/>
    </source>
</evidence>
<feature type="signal peptide" evidence="1">
    <location>
        <begin position="1"/>
        <end position="18"/>
    </location>
</feature>
<evidence type="ECO:0008006" key="3">
    <source>
        <dbReference type="Google" id="ProtNLM"/>
    </source>
</evidence>
<gene>
    <name evidence="2" type="ORF">K4G66_22865</name>
</gene>
<reference evidence="2" key="1">
    <citation type="journal article" date="2023" name="Comput. Struct. Biotechnol. J.">
        <title>Discovery of a novel marine Bacteroidetes with a rich repertoire of carbohydrate-active enzymes.</title>
        <authorList>
            <person name="Chen B."/>
            <person name="Liu G."/>
            <person name="Chen Q."/>
            <person name="Wang H."/>
            <person name="Liu L."/>
            <person name="Tang K."/>
        </authorList>
    </citation>
    <scope>NUCLEOTIDE SEQUENCE</scope>
    <source>
        <strain evidence="2">TK19036</strain>
    </source>
</reference>
<sequence length="137" mass="15525">MKYSLSLMLLLSFTLAYGQDIEINKVEEYDLVYLINGIKELSNEQTDDLSLRMFSIANLPGSAGNASGEVTHDLLIAVSEYDEAPNQSLFRISSFYNPKIMEWKMDNPEPIVVIEYGPYNDRKAIEIQIGLQKIALK</sequence>
<dbReference type="AlphaFoldDB" id="A0AA49GK51"/>
<feature type="chain" id="PRO_5041434402" description="DUF3868 domain-containing protein" evidence="1">
    <location>
        <begin position="19"/>
        <end position="137"/>
    </location>
</feature>
<proteinExistence type="predicted"/>
<dbReference type="EMBL" id="CP120682">
    <property type="protein sequence ID" value="WKN35224.1"/>
    <property type="molecule type" value="Genomic_DNA"/>
</dbReference>
<protein>
    <recommendedName>
        <fullName evidence="3">DUF3868 domain-containing protein</fullName>
    </recommendedName>
</protein>
<reference evidence="2" key="2">
    <citation type="journal article" date="2024" name="Antonie Van Leeuwenhoek">
        <title>Roseihalotalea indica gen. nov., sp. nov., a halophilic Bacteroidetes from mesopelagic Southwest Indian Ocean with higher carbohydrate metabolic potential.</title>
        <authorList>
            <person name="Chen B."/>
            <person name="Zhang M."/>
            <person name="Lin D."/>
            <person name="Ye J."/>
            <person name="Tang K."/>
        </authorList>
    </citation>
    <scope>NUCLEOTIDE SEQUENCE</scope>
    <source>
        <strain evidence="2">TK19036</strain>
    </source>
</reference>
<evidence type="ECO:0000256" key="1">
    <source>
        <dbReference type="SAM" id="SignalP"/>
    </source>
</evidence>
<accession>A0AA49GK51</accession>
<name>A0AA49GK51_9BACT</name>
<keyword evidence="1" id="KW-0732">Signal</keyword>